<dbReference type="SUPFAM" id="SSF49899">
    <property type="entry name" value="Concanavalin A-like lectins/glucanases"/>
    <property type="match status" value="1"/>
</dbReference>
<dbReference type="GO" id="GO:0004575">
    <property type="term" value="F:sucrose alpha-glucosidase activity"/>
    <property type="evidence" value="ECO:0007669"/>
    <property type="project" value="TreeGrafter"/>
</dbReference>
<dbReference type="SUPFAM" id="SSF75005">
    <property type="entry name" value="Arabinanase/levansucrase/invertase"/>
    <property type="match status" value="1"/>
</dbReference>
<name>A0A412THS3_BACSE</name>
<dbReference type="GO" id="GO:0005987">
    <property type="term" value="P:sucrose catabolic process"/>
    <property type="evidence" value="ECO:0007669"/>
    <property type="project" value="TreeGrafter"/>
</dbReference>
<dbReference type="EMBL" id="WCLA01000001">
    <property type="protein sequence ID" value="KAB5330607.1"/>
    <property type="molecule type" value="Genomic_DNA"/>
</dbReference>
<accession>A0A412THS3</accession>
<proteinExistence type="inferred from homology"/>
<dbReference type="PROSITE" id="PS51257">
    <property type="entry name" value="PROKAR_LIPOPROTEIN"/>
    <property type="match status" value="1"/>
</dbReference>
<dbReference type="GO" id="GO:0005737">
    <property type="term" value="C:cytoplasm"/>
    <property type="evidence" value="ECO:0007669"/>
    <property type="project" value="TreeGrafter"/>
</dbReference>
<dbReference type="AlphaFoldDB" id="A0A412THS3"/>
<organism evidence="7 8">
    <name type="scientific">Bacteroides stercoris</name>
    <dbReference type="NCBI Taxonomy" id="46506"/>
    <lineage>
        <taxon>Bacteria</taxon>
        <taxon>Pseudomonadati</taxon>
        <taxon>Bacteroidota</taxon>
        <taxon>Bacteroidia</taxon>
        <taxon>Bacteroidales</taxon>
        <taxon>Bacteroidaceae</taxon>
        <taxon>Bacteroides</taxon>
    </lineage>
</organism>
<dbReference type="InterPro" id="IPR023296">
    <property type="entry name" value="Glyco_hydro_beta-prop_sf"/>
</dbReference>
<dbReference type="Pfam" id="PF08244">
    <property type="entry name" value="Glyco_hydro_32C"/>
    <property type="match status" value="1"/>
</dbReference>
<dbReference type="InterPro" id="IPR013148">
    <property type="entry name" value="Glyco_hydro_32_N"/>
</dbReference>
<reference evidence="7 8" key="1">
    <citation type="journal article" date="2019" name="Nat. Med.">
        <title>A library of human gut bacterial isolates paired with longitudinal multiomics data enables mechanistic microbiome research.</title>
        <authorList>
            <person name="Poyet M."/>
            <person name="Groussin M."/>
            <person name="Gibbons S.M."/>
            <person name="Avila-Pacheco J."/>
            <person name="Jiang X."/>
            <person name="Kearney S.M."/>
            <person name="Perrotta A.R."/>
            <person name="Berdy B."/>
            <person name="Zhao S."/>
            <person name="Lieberman T.D."/>
            <person name="Swanson P.K."/>
            <person name="Smith M."/>
            <person name="Roesemann S."/>
            <person name="Alexander J.E."/>
            <person name="Rich S.A."/>
            <person name="Livny J."/>
            <person name="Vlamakis H."/>
            <person name="Clish C."/>
            <person name="Bullock K."/>
            <person name="Deik A."/>
            <person name="Scott J."/>
            <person name="Pierce K.A."/>
            <person name="Xavier R.J."/>
            <person name="Alm E.J."/>
        </authorList>
    </citation>
    <scope>NUCLEOTIDE SEQUENCE [LARGE SCALE GENOMIC DNA]</scope>
    <source>
        <strain evidence="7 8">BIOML-A2</strain>
    </source>
</reference>
<sequence>MIKSLYHTAASKALAAVTTGLLLTFIAACSDDEKDALSIDTNTYYDEAYRPSVHFTPKTYWTNDPNGMAYLDGEYHLFYQYNPMGSVWGNLSWGHAVTKDLMHWEHLPVALTKDANGEIFSGSIVIDRDNTAGFGKDAMIAVYTSNGQKQTQSLAYSLDKGRTFIKYKNNPVLKDDAKPDFRDPKVFWYAAGSKWIMSLATGQTITFYSSSDLKEWKKLSDFGDGIGAHGGVWECPDLIQMDYNGQKKWVLLVSINPGGPNGGSATQYFVGDFDGVTFKADNLPYPLWIDYGKDNYAGVTWNNVPDGRHLFIAWMSNWQYAGVVPSMTWRGGMTLPRELALQKDADGRPIITSRIVKEVDAIAGEWKTISASDNTYAIDNNEDAYELQINMDIADNENLTLTLSNEKGDKYPISLNRADKSFIIDRTQSGEVSFSSEFGKVLYSPLNLSSNAVSLTLFVDKSSVEALINDGMVQQTNLVYPSGIYNSLSVESGKGQIIKSVKVRTLSSVW</sequence>
<evidence type="ECO:0000256" key="2">
    <source>
        <dbReference type="ARBA" id="ARBA00022801"/>
    </source>
</evidence>
<evidence type="ECO:0000256" key="4">
    <source>
        <dbReference type="RuleBase" id="RU362110"/>
    </source>
</evidence>
<comment type="caution">
    <text evidence="7">The sequence shown here is derived from an EMBL/GenBank/DDBJ whole genome shotgun (WGS) entry which is preliminary data.</text>
</comment>
<dbReference type="Gene3D" id="2.60.120.560">
    <property type="entry name" value="Exo-inulinase, domain 1"/>
    <property type="match status" value="1"/>
</dbReference>
<dbReference type="CDD" id="cd18622">
    <property type="entry name" value="GH32_Inu-like"/>
    <property type="match status" value="1"/>
</dbReference>
<keyword evidence="3 4" id="KW-0326">Glycosidase</keyword>
<evidence type="ECO:0000256" key="1">
    <source>
        <dbReference type="ARBA" id="ARBA00009902"/>
    </source>
</evidence>
<dbReference type="InterPro" id="IPR013320">
    <property type="entry name" value="ConA-like_dom_sf"/>
</dbReference>
<comment type="similarity">
    <text evidence="1 4">Belongs to the glycosyl hydrolase 32 family.</text>
</comment>
<dbReference type="PANTHER" id="PTHR42800">
    <property type="entry name" value="EXOINULINASE INUD (AFU_ORTHOLOGUE AFUA_5G00480)"/>
    <property type="match status" value="1"/>
</dbReference>
<dbReference type="Proteomes" id="UP000431177">
    <property type="component" value="Unassembled WGS sequence"/>
</dbReference>
<dbReference type="InterPro" id="IPR001362">
    <property type="entry name" value="Glyco_hydro_32"/>
</dbReference>
<dbReference type="InterPro" id="IPR013189">
    <property type="entry name" value="Glyco_hydro_32_C"/>
</dbReference>
<dbReference type="RefSeq" id="WP_117954505.1">
    <property type="nucleotide sequence ID" value="NZ_JADNNX010000002.1"/>
</dbReference>
<dbReference type="Gene3D" id="2.115.10.20">
    <property type="entry name" value="Glycosyl hydrolase domain, family 43"/>
    <property type="match status" value="1"/>
</dbReference>
<evidence type="ECO:0000259" key="5">
    <source>
        <dbReference type="Pfam" id="PF00251"/>
    </source>
</evidence>
<dbReference type="SMART" id="SM00640">
    <property type="entry name" value="Glyco_32"/>
    <property type="match status" value="1"/>
</dbReference>
<feature type="domain" description="Glycosyl hydrolase family 32 N-terminal" evidence="5">
    <location>
        <begin position="54"/>
        <end position="343"/>
    </location>
</feature>
<feature type="domain" description="Glycosyl hydrolase family 32 C-terminal" evidence="6">
    <location>
        <begin position="373"/>
        <end position="503"/>
    </location>
</feature>
<evidence type="ECO:0000256" key="3">
    <source>
        <dbReference type="ARBA" id="ARBA00023295"/>
    </source>
</evidence>
<evidence type="ECO:0000313" key="8">
    <source>
        <dbReference type="Proteomes" id="UP000431177"/>
    </source>
</evidence>
<evidence type="ECO:0000259" key="6">
    <source>
        <dbReference type="Pfam" id="PF08244"/>
    </source>
</evidence>
<gene>
    <name evidence="7" type="ORF">F9950_00665</name>
</gene>
<dbReference type="PANTHER" id="PTHR42800:SF1">
    <property type="entry name" value="EXOINULINASE INUD (AFU_ORTHOLOGUE AFUA_5G00480)"/>
    <property type="match status" value="1"/>
</dbReference>
<protein>
    <submittedName>
        <fullName evidence="7">Glycoside hydrolase family 32 protein</fullName>
    </submittedName>
</protein>
<dbReference type="Pfam" id="PF00251">
    <property type="entry name" value="Glyco_hydro_32N"/>
    <property type="match status" value="1"/>
</dbReference>
<evidence type="ECO:0000313" key="7">
    <source>
        <dbReference type="EMBL" id="KAB5330607.1"/>
    </source>
</evidence>
<keyword evidence="2 4" id="KW-0378">Hydrolase</keyword>